<dbReference type="GeneID" id="42568537"/>
<sequence>MLIRKETKTRTLEDTTYYCKCDICGKEFQTRWGASSCCSNDCYKVMSEQNRKEAIKRSTQRRKERRDAVWAQLSVQYVLTVRSLSGLLERMLIFVPINAGRQLIEKEKKITNCINLNILVSF</sequence>
<evidence type="ECO:0000313" key="2">
    <source>
        <dbReference type="Proteomes" id="UP000467371"/>
    </source>
</evidence>
<reference evidence="1 2" key="1">
    <citation type="journal article" date="2020" name="Environ. Microbiol. Rep.">
        <title>Redox cycling of Fe(II) and Fe(III) in magnetite accelerates aceticlastic methanogenesis by Methanosarcina mazei.</title>
        <authorList>
            <person name="Wang H."/>
            <person name="Byrne J.M."/>
            <person name="Liu P."/>
            <person name="Liu J."/>
            <person name="Dong X."/>
            <person name="Lu Y."/>
        </authorList>
    </citation>
    <scope>NUCLEOTIDE SEQUENCE [LARGE SCALE GENOMIC DNA]</scope>
    <source>
        <strain evidence="2">zm-15</strain>
    </source>
</reference>
<evidence type="ECO:0000313" key="1">
    <source>
        <dbReference type="EMBL" id="QIB91435.1"/>
    </source>
</evidence>
<proteinExistence type="predicted"/>
<dbReference type="AlphaFoldDB" id="A0A6C0VJU8"/>
<dbReference type="EMBL" id="CP042908">
    <property type="protein sequence ID" value="QIB91435.1"/>
    <property type="molecule type" value="Genomic_DNA"/>
</dbReference>
<dbReference type="Proteomes" id="UP000467371">
    <property type="component" value="Chromosome"/>
</dbReference>
<organism evidence="1 2">
    <name type="scientific">Methanosarcina mazei</name>
    <name type="common">Methanosarcina frisia</name>
    <dbReference type="NCBI Taxonomy" id="2209"/>
    <lineage>
        <taxon>Archaea</taxon>
        <taxon>Methanobacteriati</taxon>
        <taxon>Methanobacteriota</taxon>
        <taxon>Stenosarchaea group</taxon>
        <taxon>Methanomicrobia</taxon>
        <taxon>Methanosarcinales</taxon>
        <taxon>Methanosarcinaceae</taxon>
        <taxon>Methanosarcina</taxon>
    </lineage>
</organism>
<name>A0A6C0VJU8_METMZ</name>
<protein>
    <submittedName>
        <fullName evidence="1">Uncharacterized protein</fullName>
    </submittedName>
</protein>
<accession>A0A6C0VJU8</accession>
<dbReference type="RefSeq" id="WP_011034635.1">
    <property type="nucleotide sequence ID" value="NZ_AP019780.1"/>
</dbReference>
<gene>
    <name evidence="1" type="ORF">FQU78_10615</name>
</gene>